<dbReference type="SUPFAM" id="SSF51905">
    <property type="entry name" value="FAD/NAD(P)-binding domain"/>
    <property type="match status" value="1"/>
</dbReference>
<keyword evidence="6" id="KW-0413">Isomerase</keyword>
<dbReference type="GO" id="GO:0004769">
    <property type="term" value="F:steroid Delta-isomerase activity"/>
    <property type="evidence" value="ECO:0007669"/>
    <property type="project" value="UniProtKB-EC"/>
</dbReference>
<proteinExistence type="predicted"/>
<protein>
    <submittedName>
        <fullName evidence="6">Cholesterol oxidase @ Steroid Delta(5)-&gt;Delta(4)-isomerase</fullName>
        <ecNumber evidence="6">1.1.3.6</ecNumber>
        <ecNumber evidence="6">5.3.3.1</ecNumber>
    </submittedName>
</protein>
<dbReference type="Pfam" id="PF13450">
    <property type="entry name" value="NAD_binding_8"/>
    <property type="match status" value="1"/>
</dbReference>
<feature type="domain" description="Glucose-methanol-choline oxidoreductase N-terminal" evidence="5">
    <location>
        <begin position="69"/>
        <end position="278"/>
    </location>
</feature>
<dbReference type="EC" id="5.3.3.1" evidence="6"/>
<evidence type="ECO:0000256" key="3">
    <source>
        <dbReference type="ARBA" id="ARBA00022827"/>
    </source>
</evidence>
<dbReference type="Pfam" id="PF00732">
    <property type="entry name" value="GMC_oxred_N"/>
    <property type="match status" value="1"/>
</dbReference>
<reference evidence="6" key="1">
    <citation type="submission" date="2018-06" db="EMBL/GenBank/DDBJ databases">
        <authorList>
            <person name="Zhirakovskaya E."/>
        </authorList>
    </citation>
    <scope>NUCLEOTIDE SEQUENCE</scope>
</reference>
<dbReference type="GO" id="GO:0016995">
    <property type="term" value="F:cholesterol oxidase activity"/>
    <property type="evidence" value="ECO:0007669"/>
    <property type="project" value="UniProtKB-EC"/>
</dbReference>
<dbReference type="PANTHER" id="PTHR47470">
    <property type="entry name" value="CHOLESTEROL OXIDASE"/>
    <property type="match status" value="1"/>
</dbReference>
<sequence>MPDRAISDSEFDVVVIGSGFGGSVTAHRLTEKGYRVGVIEAGKRWTSTDFPKTNWNARKALWFPRLGMKGIQRISLLRDIMVLSGAGVGGGSLVYANTLYEPQAPFYSDKQWSEITDWRTELTPHYDTAKQMLGVVENPLDTPADDAMRKLAAAMDVADTFHPTPVGVFFGASGVEVADPFFNGAGPRRSGCVACGNCMVGCRYNAKNTLDKNYLYFAEQAGAQVFSEHTVVDVERNGDEWLVTTERSGAWFRKRRRVFRAPHVVFSAGALGTTRLLLELAERGRLPRLSNRIGYQTRTNSEAIVGAVSRSRNVDYSAGIAITSSIHPNAETHIEPVRYGKGSNALGLLATVLIDGGT</sequence>
<keyword evidence="4 6" id="KW-0560">Oxidoreductase</keyword>
<name>A0A3B0TJS2_9ZZZZ</name>
<gene>
    <name evidence="6" type="ORF">MNBD_ACTINO02-1364</name>
</gene>
<dbReference type="PANTHER" id="PTHR47470:SF1">
    <property type="entry name" value="FAD-DEPENDENT OXIDOREDUCTASE 2 FAD BINDING DOMAIN-CONTAINING PROTEIN"/>
    <property type="match status" value="1"/>
</dbReference>
<keyword evidence="2" id="KW-0285">Flavoprotein</keyword>
<evidence type="ECO:0000256" key="1">
    <source>
        <dbReference type="ARBA" id="ARBA00001974"/>
    </source>
</evidence>
<comment type="cofactor">
    <cofactor evidence="1">
        <name>FAD</name>
        <dbReference type="ChEBI" id="CHEBI:57692"/>
    </cofactor>
</comment>
<dbReference type="InterPro" id="IPR036188">
    <property type="entry name" value="FAD/NAD-bd_sf"/>
</dbReference>
<dbReference type="EMBL" id="UOEK01000505">
    <property type="protein sequence ID" value="VAW08884.1"/>
    <property type="molecule type" value="Genomic_DNA"/>
</dbReference>
<evidence type="ECO:0000256" key="4">
    <source>
        <dbReference type="ARBA" id="ARBA00023002"/>
    </source>
</evidence>
<evidence type="ECO:0000259" key="5">
    <source>
        <dbReference type="Pfam" id="PF00732"/>
    </source>
</evidence>
<dbReference type="InterPro" id="IPR052542">
    <property type="entry name" value="Cholesterol_Oxidase"/>
</dbReference>
<feature type="non-terminal residue" evidence="6">
    <location>
        <position position="358"/>
    </location>
</feature>
<evidence type="ECO:0000313" key="6">
    <source>
        <dbReference type="EMBL" id="VAW08884.1"/>
    </source>
</evidence>
<evidence type="ECO:0000256" key="2">
    <source>
        <dbReference type="ARBA" id="ARBA00022630"/>
    </source>
</evidence>
<dbReference type="GO" id="GO:0050660">
    <property type="term" value="F:flavin adenine dinucleotide binding"/>
    <property type="evidence" value="ECO:0007669"/>
    <property type="project" value="InterPro"/>
</dbReference>
<dbReference type="Gene3D" id="3.50.50.60">
    <property type="entry name" value="FAD/NAD(P)-binding domain"/>
    <property type="match status" value="2"/>
</dbReference>
<keyword evidence="3" id="KW-0274">FAD</keyword>
<accession>A0A3B0TJS2</accession>
<dbReference type="InterPro" id="IPR000172">
    <property type="entry name" value="GMC_OxRdtase_N"/>
</dbReference>
<organism evidence="6">
    <name type="scientific">hydrothermal vent metagenome</name>
    <dbReference type="NCBI Taxonomy" id="652676"/>
    <lineage>
        <taxon>unclassified sequences</taxon>
        <taxon>metagenomes</taxon>
        <taxon>ecological metagenomes</taxon>
    </lineage>
</organism>
<dbReference type="EC" id="1.1.3.6" evidence="6"/>
<dbReference type="AlphaFoldDB" id="A0A3B0TJS2"/>